<evidence type="ECO:0000313" key="7">
    <source>
        <dbReference type="RefSeq" id="XP_016700714.1"/>
    </source>
</evidence>
<evidence type="ECO:0000313" key="5">
    <source>
        <dbReference type="RefSeq" id="XP_016700702.1"/>
    </source>
</evidence>
<evidence type="ECO:0000313" key="2">
    <source>
        <dbReference type="Proteomes" id="UP000818029"/>
    </source>
</evidence>
<dbReference type="CDD" id="cd06222">
    <property type="entry name" value="RNase_H_like"/>
    <property type="match status" value="1"/>
</dbReference>
<dbReference type="RefSeq" id="XP_016700697.1">
    <property type="nucleotide sequence ID" value="XM_016845208.1"/>
</dbReference>
<dbReference type="OMA" id="NCDASWN"/>
<evidence type="ECO:0000313" key="6">
    <source>
        <dbReference type="RefSeq" id="XP_016700708.1"/>
    </source>
</evidence>
<dbReference type="Pfam" id="PF13456">
    <property type="entry name" value="RVT_3"/>
    <property type="match status" value="1"/>
</dbReference>
<dbReference type="InterPro" id="IPR036397">
    <property type="entry name" value="RNaseH_sf"/>
</dbReference>
<dbReference type="InterPro" id="IPR012337">
    <property type="entry name" value="RNaseH-like_sf"/>
</dbReference>
<dbReference type="SUPFAM" id="SSF53098">
    <property type="entry name" value="Ribonuclease H-like"/>
    <property type="match status" value="1"/>
</dbReference>
<dbReference type="OrthoDB" id="1751471at2759"/>
<dbReference type="InterPro" id="IPR052929">
    <property type="entry name" value="RNase_H-like_EbsB-rel"/>
</dbReference>
<sequence>MFNWWNDTSLWLDSVEAKDQVGLLAYICWNLWNSRNRFIFENKNEDPVSIWMKAMREAMEFNQRGSAPAPNSVKINCDASWNPSNQTAGIATVARDSFGKIIQGLNACVQVSSVRVAEALAVRSGAVLAVHRQWSNVALESDNKELMTSLEADLDNCWGSKAIEADIKSLLASVNYVFSFISKSGVAKMTRTLACPFDWVLFPPAGLARLVSNDSVSF</sequence>
<dbReference type="AlphaFoldDB" id="A0A1U8KDX3"/>
<dbReference type="PANTHER" id="PTHR47074">
    <property type="entry name" value="BNAC02G40300D PROTEIN"/>
    <property type="match status" value="1"/>
</dbReference>
<dbReference type="Gene3D" id="3.30.420.10">
    <property type="entry name" value="Ribonuclease H-like superfamily/Ribonuclease H"/>
    <property type="match status" value="1"/>
</dbReference>
<dbReference type="PaxDb" id="3635-A0A1U8KDX3"/>
<dbReference type="RefSeq" id="XP_016700688.1">
    <property type="nucleotide sequence ID" value="XM_016845199.1"/>
</dbReference>
<dbReference type="RefSeq" id="XP_016700708.1">
    <property type="nucleotide sequence ID" value="XM_016845219.1"/>
</dbReference>
<dbReference type="InterPro" id="IPR044730">
    <property type="entry name" value="RNase_H-like_dom_plant"/>
</dbReference>
<reference evidence="3 4" key="2">
    <citation type="submission" date="2025-04" db="UniProtKB">
        <authorList>
            <consortium name="RefSeq"/>
        </authorList>
    </citation>
    <scope>IDENTIFICATION</scope>
    <source>
        <tissue evidence="3 4">Leaf</tissue>
    </source>
</reference>
<evidence type="ECO:0000313" key="3">
    <source>
        <dbReference type="RefSeq" id="XP_016700688.1"/>
    </source>
</evidence>
<dbReference type="RefSeq" id="XP_016700714.1">
    <property type="nucleotide sequence ID" value="XM_016845225.1"/>
</dbReference>
<gene>
    <name evidence="3 4 5 6 7" type="primary">LOC107916028</name>
</gene>
<dbReference type="SMR" id="A0A1U8KDX3"/>
<dbReference type="GO" id="GO:0003676">
    <property type="term" value="F:nucleic acid binding"/>
    <property type="evidence" value="ECO:0007669"/>
    <property type="project" value="InterPro"/>
</dbReference>
<dbReference type="GO" id="GO:0004523">
    <property type="term" value="F:RNA-DNA hybrid ribonuclease activity"/>
    <property type="evidence" value="ECO:0007669"/>
    <property type="project" value="InterPro"/>
</dbReference>
<reference evidence="2" key="1">
    <citation type="journal article" date="2020" name="Nat. Genet.">
        <title>Genomic diversifications of five Gossypium allopolyploid species and their impact on cotton improvement.</title>
        <authorList>
            <person name="Chen Z.J."/>
            <person name="Sreedasyam A."/>
            <person name="Ando A."/>
            <person name="Song Q."/>
            <person name="De Santiago L.M."/>
            <person name="Hulse-Kemp A.M."/>
            <person name="Ding M."/>
            <person name="Ye W."/>
            <person name="Kirkbride R.C."/>
            <person name="Jenkins J."/>
            <person name="Plott C."/>
            <person name="Lovell J."/>
            <person name="Lin Y.M."/>
            <person name="Vaughn R."/>
            <person name="Liu B."/>
            <person name="Simpson S."/>
            <person name="Scheffler B.E."/>
            <person name="Wen L."/>
            <person name="Saski C.A."/>
            <person name="Grover C.E."/>
            <person name="Hu G."/>
            <person name="Conover J.L."/>
            <person name="Carlson J.W."/>
            <person name="Shu S."/>
            <person name="Boston L.B."/>
            <person name="Williams M."/>
            <person name="Peterson D.G."/>
            <person name="McGee K."/>
            <person name="Jones D.C."/>
            <person name="Wendel J.F."/>
            <person name="Stelly D.M."/>
            <person name="Grimwood J."/>
            <person name="Schmutz J."/>
        </authorList>
    </citation>
    <scope>NUCLEOTIDE SEQUENCE [LARGE SCALE GENOMIC DNA]</scope>
    <source>
        <strain evidence="2">cv. TM-1</strain>
    </source>
</reference>
<dbReference type="KEGG" id="ghi:107916028"/>
<dbReference type="STRING" id="3635.A0A1U8KDX3"/>
<feature type="domain" description="RNase H type-1" evidence="1">
    <location>
        <begin position="76"/>
        <end position="185"/>
    </location>
</feature>
<evidence type="ECO:0000259" key="1">
    <source>
        <dbReference type="Pfam" id="PF13456"/>
    </source>
</evidence>
<organism evidence="2 5">
    <name type="scientific">Gossypium hirsutum</name>
    <name type="common">Upland cotton</name>
    <name type="synonym">Gossypium mexicanum</name>
    <dbReference type="NCBI Taxonomy" id="3635"/>
    <lineage>
        <taxon>Eukaryota</taxon>
        <taxon>Viridiplantae</taxon>
        <taxon>Streptophyta</taxon>
        <taxon>Embryophyta</taxon>
        <taxon>Tracheophyta</taxon>
        <taxon>Spermatophyta</taxon>
        <taxon>Magnoliopsida</taxon>
        <taxon>eudicotyledons</taxon>
        <taxon>Gunneridae</taxon>
        <taxon>Pentapetalae</taxon>
        <taxon>rosids</taxon>
        <taxon>malvids</taxon>
        <taxon>Malvales</taxon>
        <taxon>Malvaceae</taxon>
        <taxon>Malvoideae</taxon>
        <taxon>Gossypium</taxon>
    </lineage>
</organism>
<dbReference type="GeneID" id="107916028"/>
<dbReference type="RefSeq" id="XP_016700702.1">
    <property type="nucleotide sequence ID" value="XM_016845213.1"/>
</dbReference>
<dbReference type="PANTHER" id="PTHR47074:SF61">
    <property type="entry name" value="RNASE H TYPE-1 DOMAIN-CONTAINING PROTEIN"/>
    <property type="match status" value="1"/>
</dbReference>
<name>A0A1U8KDX3_GOSHI</name>
<protein>
    <submittedName>
        <fullName evidence="3 4">Uncharacterized protein LOC107916028</fullName>
    </submittedName>
</protein>
<accession>A0A1U8KDX3</accession>
<evidence type="ECO:0000313" key="4">
    <source>
        <dbReference type="RefSeq" id="XP_016700697.1"/>
    </source>
</evidence>
<keyword evidence="2" id="KW-1185">Reference proteome</keyword>
<dbReference type="Proteomes" id="UP000818029">
    <property type="component" value="Chromosome D08"/>
</dbReference>
<dbReference type="InterPro" id="IPR002156">
    <property type="entry name" value="RNaseH_domain"/>
</dbReference>
<proteinExistence type="predicted"/>